<gene>
    <name evidence="2" type="primary">bolA</name>
    <name evidence="2" type="ORF">NMK_0166</name>
</gene>
<proteinExistence type="inferred from homology"/>
<dbReference type="PANTHER" id="PTHR46230:SF7">
    <property type="entry name" value="BOLA-LIKE PROTEIN 1"/>
    <property type="match status" value="1"/>
</dbReference>
<protein>
    <submittedName>
        <fullName evidence="2">BolA protein</fullName>
    </submittedName>
</protein>
<keyword evidence="3" id="KW-1185">Reference proteome</keyword>
<sequence>MSLDLLKQRLAALAPTKLEIQDDSAQHAGHAGNRGGGHYTILVESSQFAGKSTIMRHRLVYEAVGDLIPTQIHALSIRAYAPGEQP</sequence>
<evidence type="ECO:0000256" key="1">
    <source>
        <dbReference type="RuleBase" id="RU003860"/>
    </source>
</evidence>
<evidence type="ECO:0000313" key="2">
    <source>
        <dbReference type="EMBL" id="GBG12635.1"/>
    </source>
</evidence>
<dbReference type="RefSeq" id="WP_109013859.1">
    <property type="nucleotide sequence ID" value="NZ_BDOQ01000001.1"/>
</dbReference>
<dbReference type="Gene3D" id="3.30.300.90">
    <property type="entry name" value="BolA-like"/>
    <property type="match status" value="1"/>
</dbReference>
<dbReference type="PANTHER" id="PTHR46230">
    <property type="match status" value="1"/>
</dbReference>
<reference evidence="2 3" key="1">
    <citation type="journal article" date="2018" name="Environ. Microbiol.">
        <title>Isolation and genomic characterization of Novimethylophilus kurashikiensis gen. nov. sp. nov., a new lanthanide-dependent methylotrophic species of Methylophilaceae.</title>
        <authorList>
            <person name="Lv H."/>
            <person name="Sahin N."/>
            <person name="Tani A."/>
        </authorList>
    </citation>
    <scope>NUCLEOTIDE SEQUENCE [LARGE SCALE GENOMIC DNA]</scope>
    <source>
        <strain evidence="2 3">La2-4</strain>
    </source>
</reference>
<evidence type="ECO:0000313" key="3">
    <source>
        <dbReference type="Proteomes" id="UP000245081"/>
    </source>
</evidence>
<dbReference type="OrthoDB" id="5296536at2"/>
<dbReference type="InterPro" id="IPR036065">
    <property type="entry name" value="BolA-like_sf"/>
</dbReference>
<name>A0A2R5F2I1_9PROT</name>
<comment type="caution">
    <text evidence="2">The sequence shown here is derived from an EMBL/GenBank/DDBJ whole genome shotgun (WGS) entry which is preliminary data.</text>
</comment>
<dbReference type="GO" id="GO:0016226">
    <property type="term" value="P:iron-sulfur cluster assembly"/>
    <property type="evidence" value="ECO:0007669"/>
    <property type="project" value="TreeGrafter"/>
</dbReference>
<dbReference type="Pfam" id="PF01722">
    <property type="entry name" value="BolA"/>
    <property type="match status" value="1"/>
</dbReference>
<dbReference type="AlphaFoldDB" id="A0A2R5F2I1"/>
<dbReference type="EMBL" id="BDOQ01000001">
    <property type="protein sequence ID" value="GBG12635.1"/>
    <property type="molecule type" value="Genomic_DNA"/>
</dbReference>
<organism evidence="2 3">
    <name type="scientific">Novimethylophilus kurashikiensis</name>
    <dbReference type="NCBI Taxonomy" id="1825523"/>
    <lineage>
        <taxon>Bacteria</taxon>
        <taxon>Pseudomonadati</taxon>
        <taxon>Pseudomonadota</taxon>
        <taxon>Betaproteobacteria</taxon>
        <taxon>Nitrosomonadales</taxon>
        <taxon>Methylophilaceae</taxon>
        <taxon>Novimethylophilus</taxon>
    </lineage>
</organism>
<accession>A0A2R5F2I1</accession>
<dbReference type="InterPro" id="IPR002634">
    <property type="entry name" value="BolA"/>
</dbReference>
<dbReference type="Proteomes" id="UP000245081">
    <property type="component" value="Unassembled WGS sequence"/>
</dbReference>
<dbReference type="SUPFAM" id="SSF82657">
    <property type="entry name" value="BolA-like"/>
    <property type="match status" value="1"/>
</dbReference>
<comment type="similarity">
    <text evidence="1">Belongs to the BolA/IbaG family.</text>
</comment>
<dbReference type="PIRSF" id="PIRSF003113">
    <property type="entry name" value="BolA"/>
    <property type="match status" value="1"/>
</dbReference>